<dbReference type="SUPFAM" id="SSF50249">
    <property type="entry name" value="Nucleic acid-binding proteins"/>
    <property type="match status" value="1"/>
</dbReference>
<dbReference type="RefSeq" id="YP_009804626.1">
    <property type="nucleotide sequence ID" value="NC_048002.1"/>
</dbReference>
<evidence type="ECO:0000256" key="1">
    <source>
        <dbReference type="HAMAP-Rule" id="MF_04153"/>
    </source>
</evidence>
<comment type="subunit">
    <text evidence="1">Homodimer. Interacts (via C-terminus) with the viral DNA polymerase. Interacts with the viral helicase/primase. Part of the replicase complex that includes the DNA polymerase, the primase/helicase and the single-stranded DNA binding protein.</text>
</comment>
<dbReference type="InterPro" id="IPR049476">
    <property type="entry name" value="SBB_BPT7"/>
</dbReference>
<comment type="similarity">
    <text evidence="1">Belongs to the Teseptimavirus single-stranded DNA-binding protein family.</text>
</comment>
<dbReference type="EMBL" id="MH370477">
    <property type="protein sequence ID" value="AXC34596.1"/>
    <property type="molecule type" value="Genomic_DNA"/>
</dbReference>
<keyword evidence="1" id="KW-0235">DNA replication</keyword>
<organism evidence="4 5">
    <name type="scientific">Escherichia phage SRT7</name>
    <dbReference type="NCBI Taxonomy" id="2268589"/>
    <lineage>
        <taxon>Viruses</taxon>
        <taxon>Duplodnaviria</taxon>
        <taxon>Heunggongvirae</taxon>
        <taxon>Uroviricota</taxon>
        <taxon>Caudoviricetes</taxon>
        <taxon>Autographivirales</taxon>
        <taxon>Autotranscriptaviridae</taxon>
        <taxon>Studiervirinae</taxon>
        <taxon>Foetvirus</taxon>
        <taxon>Foetvirus P1723</taxon>
        <taxon>Foetvirus SRT7</taxon>
    </lineage>
</organism>
<dbReference type="GO" id="GO:0006310">
    <property type="term" value="P:DNA recombination"/>
    <property type="evidence" value="ECO:0007669"/>
    <property type="project" value="UniProtKB-UniRule"/>
</dbReference>
<dbReference type="Pfam" id="PF21265">
    <property type="entry name" value="SBB_T7"/>
    <property type="match status" value="1"/>
</dbReference>
<dbReference type="Proteomes" id="UP000252591">
    <property type="component" value="Segment"/>
</dbReference>
<dbReference type="InterPro" id="IPR016411">
    <property type="entry name" value="SSB_T7"/>
</dbReference>
<sequence length="234" mass="25899">MSFNRKAILTTALGICEPYAYLTKPDYGNEERGFGNPRGVYKVNLTIDNKNPRCQAMIDEIVKAHEEHFAQRKAEYEENPPQVQRGKKPLLPYEGDLPFIDNGDGTTTFKFSCYASYTDKKTKETKAINVTIVDSKGKRIEDLPAFIGGGSKLKLKYSLMPYTWNPTVGASVKLQLSSVMLVELAAGGAGGGDDWGDDTEEGGYEAQQSQGQRDEQSWQQGDESDGQADDNDDF</sequence>
<keyword evidence="1" id="KW-0234">DNA repair</keyword>
<dbReference type="GO" id="GO:0039693">
    <property type="term" value="P:viral DNA genome replication"/>
    <property type="evidence" value="ECO:0007669"/>
    <property type="project" value="UniProtKB-UniRule"/>
</dbReference>
<evidence type="ECO:0000256" key="2">
    <source>
        <dbReference type="SAM" id="MobiDB-lite"/>
    </source>
</evidence>
<dbReference type="Gene3D" id="2.40.50.140">
    <property type="entry name" value="Nucleic acid-binding proteins"/>
    <property type="match status" value="1"/>
</dbReference>
<dbReference type="InterPro" id="IPR012340">
    <property type="entry name" value="NA-bd_OB-fold"/>
</dbReference>
<evidence type="ECO:0000259" key="3">
    <source>
        <dbReference type="Pfam" id="PF21265"/>
    </source>
</evidence>
<comment type="function">
    <text evidence="1">Single-stranded DNA-binding protein that participates in viral DNA replication, formation of concatemers, recombination and repair of double-stranded breaks. Coats the lagging-strand ssDNA as the replication fork advances and stimulates the activities of viral DNA polymerase and primase/helicase. Coordinates simultaneous synthesis of leading- and lagging-strands. Together with DNA primase/helicase, promotes pairing of two homologous DNA molecules containing complementary single-stranded regions and mediates homologous DNA strand exchange. Promotes also the formation of joint molecules. Disrupts loops, hairpins and other secondary structures present on ssDNA to reduce and eliminate pausing of viral DNA polymerase at specific sites during elongation.</text>
</comment>
<evidence type="ECO:0000313" key="4">
    <source>
        <dbReference type="EMBL" id="AXC34596.1"/>
    </source>
</evidence>
<keyword evidence="1" id="KW-1194">Viral DNA replication</keyword>
<dbReference type="GeneID" id="54995220"/>
<protein>
    <recommendedName>
        <fullName evidence="1">Single-stranded DNA-binding protein</fullName>
        <shortName evidence="1">SSB protein</shortName>
    </recommendedName>
    <alternativeName>
        <fullName evidence="1">Helix-destabilizing protein</fullName>
    </alternativeName>
</protein>
<dbReference type="KEGG" id="vg:54995220"/>
<feature type="compositionally biased region" description="Acidic residues" evidence="2">
    <location>
        <begin position="194"/>
        <end position="203"/>
    </location>
</feature>
<feature type="compositionally biased region" description="Acidic residues" evidence="2">
    <location>
        <begin position="222"/>
        <end position="234"/>
    </location>
</feature>
<dbReference type="GO" id="GO:0003697">
    <property type="term" value="F:single-stranded DNA binding"/>
    <property type="evidence" value="ECO:0007669"/>
    <property type="project" value="UniProtKB-UniRule"/>
</dbReference>
<reference evidence="4" key="1">
    <citation type="submission" date="2018-05" db="EMBL/GenBank/DDBJ databases">
        <title>Genome sequence of Escherichia coli phage SRT7.</title>
        <authorList>
            <person name="Fan X."/>
            <person name="Zhao K."/>
            <person name="Song S."/>
            <person name="Zhao Z."/>
        </authorList>
    </citation>
    <scope>NUCLEOTIDE SEQUENCE [LARGE SCALE GENOMIC DNA]</scope>
</reference>
<keyword evidence="1" id="KW-0233">DNA recombination</keyword>
<keyword evidence="1 4" id="KW-0238">DNA-binding</keyword>
<feature type="compositionally biased region" description="Polar residues" evidence="2">
    <location>
        <begin position="206"/>
        <end position="221"/>
    </location>
</feature>
<comment type="domain">
    <text evidence="1">The acidic C-terminus is involved in modulating the ssDNA binding properties. It is also required for dimer formation and for interactions with the viral DNA polymerase and the helicase.</text>
</comment>
<evidence type="ECO:0000313" key="5">
    <source>
        <dbReference type="Proteomes" id="UP000252591"/>
    </source>
</evidence>
<keyword evidence="1" id="KW-0227">DNA damage</keyword>
<dbReference type="HAMAP" id="MF_04153">
    <property type="entry name" value="SSB_T7"/>
    <property type="match status" value="1"/>
</dbReference>
<name>A0A2Z5H4B5_9CAUD</name>
<feature type="domain" description="Single-stranded DNA-binding protein BPT7" evidence="3">
    <location>
        <begin position="14"/>
        <end position="184"/>
    </location>
</feature>
<proteinExistence type="inferred from homology"/>
<accession>A0A2Z5H4B5</accession>
<dbReference type="PIRSF" id="PIRSF004311">
    <property type="entry name" value="Helix_destablz_SSB_T7"/>
    <property type="match status" value="1"/>
</dbReference>
<feature type="region of interest" description="Disordered" evidence="2">
    <location>
        <begin position="189"/>
        <end position="234"/>
    </location>
</feature>
<keyword evidence="5" id="KW-1185">Reference proteome</keyword>
<dbReference type="GO" id="GO:0006281">
    <property type="term" value="P:DNA repair"/>
    <property type="evidence" value="ECO:0007669"/>
    <property type="project" value="UniProtKB-UniRule"/>
</dbReference>